<sequence length="247" mass="28889">MSLRDFPVEMEKFLKDFRQEMREMRNALEKELRKEYKELKSSITFFSQQFDAMAKRHTKLEKENAALKKENASLLTECQSLKELATSSEQRITDLEQYSRNKNIEIKGIPFSENESLPQLLKQLGDVITEELTEQDIDACHRGPRRDEGCPNVVVQFRSRAKRDLVIEKSRKKRLSTSDFGHVNHSPVFVNDHLCLTLKILLGQVVARKNEKGWKYAWTRDGKIFARKSDSSRVLRVTRSQDLEKIQ</sequence>
<keyword evidence="4" id="KW-1185">Reference proteome</keyword>
<dbReference type="OrthoDB" id="6509011at2759"/>
<dbReference type="InterPro" id="IPR057251">
    <property type="entry name" value="FP_C"/>
</dbReference>
<protein>
    <recommendedName>
        <fullName evidence="2">FP protein C-terminal domain-containing protein</fullName>
    </recommendedName>
</protein>
<accession>A0A9J6FWR8</accession>
<dbReference type="Pfam" id="PF25298">
    <property type="entry name" value="Baculo_FP_2nd"/>
    <property type="match status" value="1"/>
</dbReference>
<dbReference type="AlphaFoldDB" id="A0A9J6FWR8"/>
<evidence type="ECO:0000256" key="1">
    <source>
        <dbReference type="SAM" id="Coils"/>
    </source>
</evidence>
<reference evidence="3 4" key="1">
    <citation type="journal article" date="2020" name="Cell">
        <title>Large-Scale Comparative Analyses of Tick Genomes Elucidate Their Genetic Diversity and Vector Capacities.</title>
        <authorList>
            <consortium name="Tick Genome and Microbiome Consortium (TIGMIC)"/>
            <person name="Jia N."/>
            <person name="Wang J."/>
            <person name="Shi W."/>
            <person name="Du L."/>
            <person name="Sun Y."/>
            <person name="Zhan W."/>
            <person name="Jiang J.F."/>
            <person name="Wang Q."/>
            <person name="Zhang B."/>
            <person name="Ji P."/>
            <person name="Bell-Sakyi L."/>
            <person name="Cui X.M."/>
            <person name="Yuan T.T."/>
            <person name="Jiang B.G."/>
            <person name="Yang W.F."/>
            <person name="Lam T.T."/>
            <person name="Chang Q.C."/>
            <person name="Ding S.J."/>
            <person name="Wang X.J."/>
            <person name="Zhu J.G."/>
            <person name="Ruan X.D."/>
            <person name="Zhao L."/>
            <person name="Wei J.T."/>
            <person name="Ye R.Z."/>
            <person name="Que T.C."/>
            <person name="Du C.H."/>
            <person name="Zhou Y.H."/>
            <person name="Cheng J.X."/>
            <person name="Dai P.F."/>
            <person name="Guo W.B."/>
            <person name="Han X.H."/>
            <person name="Huang E.J."/>
            <person name="Li L.F."/>
            <person name="Wei W."/>
            <person name="Gao Y.C."/>
            <person name="Liu J.Z."/>
            <person name="Shao H.Z."/>
            <person name="Wang X."/>
            <person name="Wang C.C."/>
            <person name="Yang T.C."/>
            <person name="Huo Q.B."/>
            <person name="Li W."/>
            <person name="Chen H.Y."/>
            <person name="Chen S.E."/>
            <person name="Zhou L.G."/>
            <person name="Ni X.B."/>
            <person name="Tian J.H."/>
            <person name="Sheng Y."/>
            <person name="Liu T."/>
            <person name="Pan Y.S."/>
            <person name="Xia L.Y."/>
            <person name="Li J."/>
            <person name="Zhao F."/>
            <person name="Cao W.C."/>
        </authorList>
    </citation>
    <scope>NUCLEOTIDE SEQUENCE [LARGE SCALE GENOMIC DNA]</scope>
    <source>
        <strain evidence="3">HaeL-2018</strain>
    </source>
</reference>
<organism evidence="3 4">
    <name type="scientific">Haemaphysalis longicornis</name>
    <name type="common">Bush tick</name>
    <dbReference type="NCBI Taxonomy" id="44386"/>
    <lineage>
        <taxon>Eukaryota</taxon>
        <taxon>Metazoa</taxon>
        <taxon>Ecdysozoa</taxon>
        <taxon>Arthropoda</taxon>
        <taxon>Chelicerata</taxon>
        <taxon>Arachnida</taxon>
        <taxon>Acari</taxon>
        <taxon>Parasitiformes</taxon>
        <taxon>Ixodida</taxon>
        <taxon>Ixodoidea</taxon>
        <taxon>Ixodidae</taxon>
        <taxon>Haemaphysalinae</taxon>
        <taxon>Haemaphysalis</taxon>
    </lineage>
</organism>
<evidence type="ECO:0000259" key="2">
    <source>
        <dbReference type="Pfam" id="PF25298"/>
    </source>
</evidence>
<gene>
    <name evidence="3" type="ORF">HPB48_021180</name>
</gene>
<name>A0A9J6FWR8_HAELO</name>
<feature type="domain" description="FP protein C-terminal" evidence="2">
    <location>
        <begin position="198"/>
        <end position="246"/>
    </location>
</feature>
<dbReference type="OMA" id="KCTRVAK"/>
<dbReference type="Proteomes" id="UP000821853">
    <property type="component" value="Chromosome 2"/>
</dbReference>
<keyword evidence="1" id="KW-0175">Coiled coil</keyword>
<comment type="caution">
    <text evidence="3">The sequence shown here is derived from an EMBL/GenBank/DDBJ whole genome shotgun (WGS) entry which is preliminary data.</text>
</comment>
<feature type="coiled-coil region" evidence="1">
    <location>
        <begin position="14"/>
        <end position="84"/>
    </location>
</feature>
<evidence type="ECO:0000313" key="3">
    <source>
        <dbReference type="EMBL" id="KAH9367533.1"/>
    </source>
</evidence>
<proteinExistence type="predicted"/>
<dbReference type="InterPro" id="IPR004244">
    <property type="entry name" value="Transposase_22"/>
</dbReference>
<dbReference type="VEuPathDB" id="VectorBase:HLOH_053513"/>
<evidence type="ECO:0000313" key="4">
    <source>
        <dbReference type="Proteomes" id="UP000821853"/>
    </source>
</evidence>
<dbReference type="PANTHER" id="PTHR11505">
    <property type="entry name" value="L1 TRANSPOSABLE ELEMENT-RELATED"/>
    <property type="match status" value="1"/>
</dbReference>
<dbReference type="EMBL" id="JABSTR010000004">
    <property type="protein sequence ID" value="KAH9367533.1"/>
    <property type="molecule type" value="Genomic_DNA"/>
</dbReference>